<dbReference type="AlphaFoldDB" id="A0A9W8MVW0"/>
<dbReference type="PANTHER" id="PTHR47990">
    <property type="entry name" value="2-OXOGLUTARATE (2OG) AND FE(II)-DEPENDENT OXYGENASE SUPERFAMILY PROTEIN-RELATED"/>
    <property type="match status" value="1"/>
</dbReference>
<dbReference type="SUPFAM" id="SSF51197">
    <property type="entry name" value="Clavaminate synthase-like"/>
    <property type="match status" value="1"/>
</dbReference>
<name>A0A9W8MVW0_9AGAR</name>
<dbReference type="InterPro" id="IPR027443">
    <property type="entry name" value="IPNS-like_sf"/>
</dbReference>
<feature type="domain" description="Isopenicillin N synthase-like Fe(2+) 2OG dioxygenase" evidence="1">
    <location>
        <begin position="172"/>
        <end position="256"/>
    </location>
</feature>
<evidence type="ECO:0008006" key="5">
    <source>
        <dbReference type="Google" id="ProtNLM"/>
    </source>
</evidence>
<dbReference type="Gene3D" id="2.60.120.330">
    <property type="entry name" value="B-lactam Antibiotic, Isopenicillin N Synthase, Chain"/>
    <property type="match status" value="1"/>
</dbReference>
<evidence type="ECO:0000313" key="4">
    <source>
        <dbReference type="Proteomes" id="UP001148786"/>
    </source>
</evidence>
<organism evidence="3 4">
    <name type="scientific">Agrocybe chaxingu</name>
    <dbReference type="NCBI Taxonomy" id="84603"/>
    <lineage>
        <taxon>Eukaryota</taxon>
        <taxon>Fungi</taxon>
        <taxon>Dikarya</taxon>
        <taxon>Basidiomycota</taxon>
        <taxon>Agaricomycotina</taxon>
        <taxon>Agaricomycetes</taxon>
        <taxon>Agaricomycetidae</taxon>
        <taxon>Agaricales</taxon>
        <taxon>Agaricineae</taxon>
        <taxon>Strophariaceae</taxon>
        <taxon>Agrocybe</taxon>
    </lineage>
</organism>
<feature type="domain" description="Non-haem dioxygenase N-terminal" evidence="2">
    <location>
        <begin position="19"/>
        <end position="115"/>
    </location>
</feature>
<accession>A0A9W8MVW0</accession>
<dbReference type="InterPro" id="IPR044861">
    <property type="entry name" value="IPNS-like_FE2OG_OXY"/>
</dbReference>
<gene>
    <name evidence="3" type="ORF">NLJ89_g6994</name>
</gene>
<dbReference type="InterPro" id="IPR026992">
    <property type="entry name" value="DIOX_N"/>
</dbReference>
<comment type="caution">
    <text evidence="3">The sequence shown here is derived from an EMBL/GenBank/DDBJ whole genome shotgun (WGS) entry which is preliminary data.</text>
</comment>
<reference evidence="3" key="1">
    <citation type="submission" date="2022-07" db="EMBL/GenBank/DDBJ databases">
        <title>Genome Sequence of Agrocybe chaxingu.</title>
        <authorList>
            <person name="Buettner E."/>
        </authorList>
    </citation>
    <scope>NUCLEOTIDE SEQUENCE</scope>
    <source>
        <strain evidence="3">MP-N11</strain>
    </source>
</reference>
<dbReference type="InterPro" id="IPR050231">
    <property type="entry name" value="Iron_ascorbate_oxido_reductase"/>
</dbReference>
<dbReference type="OrthoDB" id="406156at2759"/>
<dbReference type="Proteomes" id="UP001148786">
    <property type="component" value="Unassembled WGS sequence"/>
</dbReference>
<proteinExistence type="predicted"/>
<protein>
    <recommendedName>
        <fullName evidence="5">Fe2OG dioxygenase domain-containing protein</fullName>
    </recommendedName>
</protein>
<evidence type="ECO:0000313" key="3">
    <source>
        <dbReference type="EMBL" id="KAJ3506211.1"/>
    </source>
</evidence>
<dbReference type="Pfam" id="PF14226">
    <property type="entry name" value="DIOX_N"/>
    <property type="match status" value="1"/>
</dbReference>
<dbReference type="EMBL" id="JANKHO010000792">
    <property type="protein sequence ID" value="KAJ3506211.1"/>
    <property type="molecule type" value="Genomic_DNA"/>
</dbReference>
<keyword evidence="4" id="KW-1185">Reference proteome</keyword>
<evidence type="ECO:0000259" key="2">
    <source>
        <dbReference type="Pfam" id="PF14226"/>
    </source>
</evidence>
<evidence type="ECO:0000259" key="1">
    <source>
        <dbReference type="Pfam" id="PF03171"/>
    </source>
</evidence>
<sequence>MIANFPPFSEGLPVQDLLVVDYELLKAGDKSQADILWQAATTLGFWYLRNSPSEPFVEPILEMGRETLALSLEEKMKYWQGTQGASFGCKATGAAHVDTDIGATDIAEFFNGYPDCVNSRMDSAVRPFIRTCSDMSGVMLDIFNYKLGLPNSTLSELHRTDRACTSEARCIKVPPAPKETKVALGRHTDFGSISILFNRLGGLQIMVPHGGRGTWKYVKPRSGHAICNVGDTLSILSGGILKSCVHRVVAPPGQQRQFEHWLLVYFARPSNDVYLEALTNDSSTIAEAARTAEEGSVISTGMTAAQWFARKQSSHKSETNKVIMILSTMFA</sequence>
<dbReference type="Pfam" id="PF03171">
    <property type="entry name" value="2OG-FeII_Oxy"/>
    <property type="match status" value="1"/>
</dbReference>